<dbReference type="Pfam" id="PF00561">
    <property type="entry name" value="Abhydrolase_1"/>
    <property type="match status" value="1"/>
</dbReference>
<accession>A0A4T0FD12</accession>
<dbReference type="Proteomes" id="UP000310189">
    <property type="component" value="Unassembled WGS sequence"/>
</dbReference>
<dbReference type="GO" id="GO:0005739">
    <property type="term" value="C:mitochondrion"/>
    <property type="evidence" value="ECO:0007669"/>
    <property type="project" value="TreeGrafter"/>
</dbReference>
<dbReference type="Gene3D" id="3.40.50.1820">
    <property type="entry name" value="alpha/beta hydrolase"/>
    <property type="match status" value="1"/>
</dbReference>
<dbReference type="EMBL" id="SPNW01000100">
    <property type="protein sequence ID" value="TIA85709.1"/>
    <property type="molecule type" value="Genomic_DNA"/>
</dbReference>
<reference evidence="4 5" key="1">
    <citation type="submission" date="2019-03" db="EMBL/GenBank/DDBJ databases">
        <title>Sequencing 23 genomes of Wallemia ichthyophaga.</title>
        <authorList>
            <person name="Gostincar C."/>
        </authorList>
    </citation>
    <scope>NUCLEOTIDE SEQUENCE [LARGE SCALE GENOMIC DNA]</scope>
    <source>
        <strain evidence="4 5">EXF-5753</strain>
    </source>
</reference>
<dbReference type="PANTHER" id="PTHR46118:SF4">
    <property type="entry name" value="PROTEIN ABHD11"/>
    <property type="match status" value="1"/>
</dbReference>
<sequence length="302" mass="34068">MIRITTRKINQFGTPLISVLRRAYSNTTPRSVELAYEKEDGNRIDEAIILCHGWIGSKQNMRTVSRKLATPTQSPSYNLDLRNHGSSPHAEPHDYAHMAADIAAFIDTHQLQNVTLIGHSLGGKAGMELALTHPHLLRRLVIVDITPKSYETRPAFYTMTEGMQAVERAGVRSRRQADAILAKYEPRAELRKYLLTNMVYTHANDTHMHCKIPVQIINNALTDLGTFPYQNAEKQFSKPTTILKALNSPFLNHDDFLFVRKLFPAAEFTTIKSGHFVHLDEPDTFTELVASHIEKDRRGAAG</sequence>
<protein>
    <recommendedName>
        <fullName evidence="3">AB hydrolase-1 domain-containing protein</fullName>
    </recommendedName>
</protein>
<dbReference type="InterPro" id="IPR000073">
    <property type="entry name" value="AB_hydrolase_1"/>
</dbReference>
<dbReference type="GO" id="GO:0052689">
    <property type="term" value="F:carboxylic ester hydrolase activity"/>
    <property type="evidence" value="ECO:0007669"/>
    <property type="project" value="TreeGrafter"/>
</dbReference>
<dbReference type="AlphaFoldDB" id="A0A4T0FD12"/>
<dbReference type="SUPFAM" id="SSF53474">
    <property type="entry name" value="alpha/beta-Hydrolases"/>
    <property type="match status" value="1"/>
</dbReference>
<dbReference type="PANTHER" id="PTHR46118">
    <property type="entry name" value="PROTEIN ABHD11"/>
    <property type="match status" value="1"/>
</dbReference>
<comment type="similarity">
    <text evidence="1">Belongs to the AB hydrolase superfamily.</text>
</comment>
<feature type="domain" description="AB hydrolase-1" evidence="3">
    <location>
        <begin position="47"/>
        <end position="282"/>
    </location>
</feature>
<evidence type="ECO:0000256" key="1">
    <source>
        <dbReference type="ARBA" id="ARBA00008645"/>
    </source>
</evidence>
<evidence type="ECO:0000313" key="4">
    <source>
        <dbReference type="EMBL" id="TIA85709.1"/>
    </source>
</evidence>
<keyword evidence="2" id="KW-0378">Hydrolase</keyword>
<dbReference type="OrthoDB" id="8119704at2759"/>
<dbReference type="InterPro" id="IPR029058">
    <property type="entry name" value="AB_hydrolase_fold"/>
</dbReference>
<name>A0A4T0FD12_9BASI</name>
<keyword evidence="5" id="KW-1185">Reference proteome</keyword>
<organism evidence="4 5">
    <name type="scientific">Wallemia hederae</name>
    <dbReference type="NCBI Taxonomy" id="1540922"/>
    <lineage>
        <taxon>Eukaryota</taxon>
        <taxon>Fungi</taxon>
        <taxon>Dikarya</taxon>
        <taxon>Basidiomycota</taxon>
        <taxon>Wallemiomycotina</taxon>
        <taxon>Wallemiomycetes</taxon>
        <taxon>Wallemiales</taxon>
        <taxon>Wallemiaceae</taxon>
        <taxon>Wallemia</taxon>
    </lineage>
</organism>
<comment type="caution">
    <text evidence="4">The sequence shown here is derived from an EMBL/GenBank/DDBJ whole genome shotgun (WGS) entry which is preliminary data.</text>
</comment>
<evidence type="ECO:0000256" key="2">
    <source>
        <dbReference type="ARBA" id="ARBA00022801"/>
    </source>
</evidence>
<gene>
    <name evidence="4" type="ORF">E3P99_03910</name>
</gene>
<proteinExistence type="inferred from homology"/>
<evidence type="ECO:0000259" key="3">
    <source>
        <dbReference type="Pfam" id="PF00561"/>
    </source>
</evidence>
<evidence type="ECO:0000313" key="5">
    <source>
        <dbReference type="Proteomes" id="UP000310189"/>
    </source>
</evidence>